<proteinExistence type="predicted"/>
<dbReference type="Gene3D" id="3.40.250.10">
    <property type="entry name" value="Rhodanese-like domain"/>
    <property type="match status" value="1"/>
</dbReference>
<feature type="region of interest" description="Disordered" evidence="1">
    <location>
        <begin position="1"/>
        <end position="52"/>
    </location>
</feature>
<organism evidence="3 4">
    <name type="scientific">Ascobolus immersus RN42</name>
    <dbReference type="NCBI Taxonomy" id="1160509"/>
    <lineage>
        <taxon>Eukaryota</taxon>
        <taxon>Fungi</taxon>
        <taxon>Dikarya</taxon>
        <taxon>Ascomycota</taxon>
        <taxon>Pezizomycotina</taxon>
        <taxon>Pezizomycetes</taxon>
        <taxon>Pezizales</taxon>
        <taxon>Ascobolaceae</taxon>
        <taxon>Ascobolus</taxon>
    </lineage>
</organism>
<evidence type="ECO:0000313" key="3">
    <source>
        <dbReference type="EMBL" id="RPA72617.1"/>
    </source>
</evidence>
<evidence type="ECO:0000259" key="2">
    <source>
        <dbReference type="PROSITE" id="PS50206"/>
    </source>
</evidence>
<dbReference type="Proteomes" id="UP000275078">
    <property type="component" value="Unassembled WGS sequence"/>
</dbReference>
<dbReference type="AlphaFoldDB" id="A0A3N4HGE8"/>
<protein>
    <recommendedName>
        <fullName evidence="2">Rhodanese domain-containing protein</fullName>
    </recommendedName>
</protein>
<dbReference type="PROSITE" id="PS50206">
    <property type="entry name" value="RHODANESE_3"/>
    <property type="match status" value="1"/>
</dbReference>
<dbReference type="SMART" id="SM00450">
    <property type="entry name" value="RHOD"/>
    <property type="match status" value="1"/>
</dbReference>
<reference evidence="3 4" key="1">
    <citation type="journal article" date="2018" name="Nat. Ecol. Evol.">
        <title>Pezizomycetes genomes reveal the molecular basis of ectomycorrhizal truffle lifestyle.</title>
        <authorList>
            <person name="Murat C."/>
            <person name="Payen T."/>
            <person name="Noel B."/>
            <person name="Kuo A."/>
            <person name="Morin E."/>
            <person name="Chen J."/>
            <person name="Kohler A."/>
            <person name="Krizsan K."/>
            <person name="Balestrini R."/>
            <person name="Da Silva C."/>
            <person name="Montanini B."/>
            <person name="Hainaut M."/>
            <person name="Levati E."/>
            <person name="Barry K.W."/>
            <person name="Belfiori B."/>
            <person name="Cichocki N."/>
            <person name="Clum A."/>
            <person name="Dockter R.B."/>
            <person name="Fauchery L."/>
            <person name="Guy J."/>
            <person name="Iotti M."/>
            <person name="Le Tacon F."/>
            <person name="Lindquist E.A."/>
            <person name="Lipzen A."/>
            <person name="Malagnac F."/>
            <person name="Mello A."/>
            <person name="Molinier V."/>
            <person name="Miyauchi S."/>
            <person name="Poulain J."/>
            <person name="Riccioni C."/>
            <person name="Rubini A."/>
            <person name="Sitrit Y."/>
            <person name="Splivallo R."/>
            <person name="Traeger S."/>
            <person name="Wang M."/>
            <person name="Zifcakova L."/>
            <person name="Wipf D."/>
            <person name="Zambonelli A."/>
            <person name="Paolocci F."/>
            <person name="Nowrousian M."/>
            <person name="Ottonello S."/>
            <person name="Baldrian P."/>
            <person name="Spatafora J.W."/>
            <person name="Henrissat B."/>
            <person name="Nagy L.G."/>
            <person name="Aury J.M."/>
            <person name="Wincker P."/>
            <person name="Grigoriev I.V."/>
            <person name="Bonfante P."/>
            <person name="Martin F.M."/>
        </authorList>
    </citation>
    <scope>NUCLEOTIDE SEQUENCE [LARGE SCALE GENOMIC DNA]</scope>
    <source>
        <strain evidence="3 4">RN42</strain>
    </source>
</reference>
<dbReference type="InterPro" id="IPR001763">
    <property type="entry name" value="Rhodanese-like_dom"/>
</dbReference>
<dbReference type="SUPFAM" id="SSF52821">
    <property type="entry name" value="Rhodanese/Cell cycle control phosphatase"/>
    <property type="match status" value="1"/>
</dbReference>
<evidence type="ECO:0000313" key="4">
    <source>
        <dbReference type="Proteomes" id="UP000275078"/>
    </source>
</evidence>
<dbReference type="OrthoDB" id="8300214at2759"/>
<name>A0A3N4HGE8_ASCIM</name>
<feature type="compositionally biased region" description="Polar residues" evidence="1">
    <location>
        <begin position="25"/>
        <end position="34"/>
    </location>
</feature>
<gene>
    <name evidence="3" type="ORF">BJ508DRAFT_419395</name>
</gene>
<dbReference type="InterPro" id="IPR036873">
    <property type="entry name" value="Rhodanese-like_dom_sf"/>
</dbReference>
<evidence type="ECO:0000256" key="1">
    <source>
        <dbReference type="SAM" id="MobiDB-lite"/>
    </source>
</evidence>
<keyword evidence="4" id="KW-1185">Reference proteome</keyword>
<feature type="domain" description="Rhodanese" evidence="2">
    <location>
        <begin position="73"/>
        <end position="167"/>
    </location>
</feature>
<dbReference type="EMBL" id="ML119854">
    <property type="protein sequence ID" value="RPA72617.1"/>
    <property type="molecule type" value="Genomic_DNA"/>
</dbReference>
<sequence>MSSESQAQVGNIDPLPLTVKEEPTEASTTASQKLTGDIGSEEKPWHAAFPKPSVEADYLPSEQVLEELKDEEKKKGVLLVDLRRNDHDGKTIGDALNLPAQSLYTSIPTVVDLAIAANKPKIIYYCGQSLGRGSRAAAWTKEYIEKKGLGDKVSSFALEGGIKGWVKNADEKPDFKAFLGETDKAEGW</sequence>
<accession>A0A3N4HGE8</accession>
<dbReference type="STRING" id="1160509.A0A3N4HGE8"/>
<dbReference type="Pfam" id="PF00581">
    <property type="entry name" value="Rhodanese"/>
    <property type="match status" value="1"/>
</dbReference>